<feature type="compositionally biased region" description="Basic and acidic residues" evidence="1">
    <location>
        <begin position="9"/>
        <end position="18"/>
    </location>
</feature>
<keyword evidence="4" id="KW-1185">Reference proteome</keyword>
<sequence length="335" mass="36695">MSAWLRRQNKGDLQHLADESGFSVPDTIRKNELADALDKHLQGNASHLSSKPSLSDYYGRSSSPVKKEPGNGAKAPAADETDIKVPKKPGRRKTIKEEDLETTGESSSPTTALATRTPRAVQQIAERVPLPASPAQMADIIDRQSTAIQARVNALWEKSGLVEGIENLRDGLSSVDAVGTLIALNEGLSLSRTTMPLKHAFDIPASDLLRTPRIAVSLPDLFQLVTPHFWYTSLVWGTSTLALPLLFAYFINFTIKARPTQPSRRLQYQVDPLVFHLSKFVVTLTVYWGSSRFFGIISDEVVKDINEHILGGPSGMLTGALIGVITAIYEAILRK</sequence>
<dbReference type="Proteomes" id="UP000800092">
    <property type="component" value="Unassembled WGS sequence"/>
</dbReference>
<evidence type="ECO:0000256" key="1">
    <source>
        <dbReference type="SAM" id="MobiDB-lite"/>
    </source>
</evidence>
<feature type="compositionally biased region" description="Polar residues" evidence="1">
    <location>
        <begin position="43"/>
        <end position="53"/>
    </location>
</feature>
<dbReference type="PANTHER" id="PTHR41807">
    <property type="entry name" value="GLUTATHIONE TRANSFERASE 3"/>
    <property type="match status" value="1"/>
</dbReference>
<dbReference type="PANTHER" id="PTHR41807:SF1">
    <property type="entry name" value="GLUTATHIONE TRANSFERASE 3"/>
    <property type="match status" value="1"/>
</dbReference>
<evidence type="ECO:0000313" key="4">
    <source>
        <dbReference type="Proteomes" id="UP000800092"/>
    </source>
</evidence>
<feature type="region of interest" description="Disordered" evidence="1">
    <location>
        <begin position="1"/>
        <end position="24"/>
    </location>
</feature>
<organism evidence="3 4">
    <name type="scientific">Viridothelium virens</name>
    <name type="common">Speckled blister lichen</name>
    <name type="synonym">Trypethelium virens</name>
    <dbReference type="NCBI Taxonomy" id="1048519"/>
    <lineage>
        <taxon>Eukaryota</taxon>
        <taxon>Fungi</taxon>
        <taxon>Dikarya</taxon>
        <taxon>Ascomycota</taxon>
        <taxon>Pezizomycotina</taxon>
        <taxon>Dothideomycetes</taxon>
        <taxon>Dothideomycetes incertae sedis</taxon>
        <taxon>Trypetheliales</taxon>
        <taxon>Trypetheliaceae</taxon>
        <taxon>Viridothelium</taxon>
    </lineage>
</organism>
<dbReference type="EMBL" id="ML991814">
    <property type="protein sequence ID" value="KAF2232573.1"/>
    <property type="molecule type" value="Genomic_DNA"/>
</dbReference>
<dbReference type="AlphaFoldDB" id="A0A6A6H4X6"/>
<feature type="compositionally biased region" description="Low complexity" evidence="1">
    <location>
        <begin position="106"/>
        <end position="118"/>
    </location>
</feature>
<protein>
    <submittedName>
        <fullName evidence="3">Uncharacterized protein</fullName>
    </submittedName>
</protein>
<proteinExistence type="predicted"/>
<feature type="region of interest" description="Disordered" evidence="1">
    <location>
        <begin position="39"/>
        <end position="118"/>
    </location>
</feature>
<gene>
    <name evidence="3" type="ORF">EV356DRAFT_469819</name>
</gene>
<reference evidence="3" key="1">
    <citation type="journal article" date="2020" name="Stud. Mycol.">
        <title>101 Dothideomycetes genomes: a test case for predicting lifestyles and emergence of pathogens.</title>
        <authorList>
            <person name="Haridas S."/>
            <person name="Albert R."/>
            <person name="Binder M."/>
            <person name="Bloem J."/>
            <person name="Labutti K."/>
            <person name="Salamov A."/>
            <person name="Andreopoulos B."/>
            <person name="Baker S."/>
            <person name="Barry K."/>
            <person name="Bills G."/>
            <person name="Bluhm B."/>
            <person name="Cannon C."/>
            <person name="Castanera R."/>
            <person name="Culley D."/>
            <person name="Daum C."/>
            <person name="Ezra D."/>
            <person name="Gonzalez J."/>
            <person name="Henrissat B."/>
            <person name="Kuo A."/>
            <person name="Liang C."/>
            <person name="Lipzen A."/>
            <person name="Lutzoni F."/>
            <person name="Magnuson J."/>
            <person name="Mondo S."/>
            <person name="Nolan M."/>
            <person name="Ohm R."/>
            <person name="Pangilinan J."/>
            <person name="Park H.-J."/>
            <person name="Ramirez L."/>
            <person name="Alfaro M."/>
            <person name="Sun H."/>
            <person name="Tritt A."/>
            <person name="Yoshinaga Y."/>
            <person name="Zwiers L.-H."/>
            <person name="Turgeon B."/>
            <person name="Goodwin S."/>
            <person name="Spatafora J."/>
            <person name="Crous P."/>
            <person name="Grigoriev I."/>
        </authorList>
    </citation>
    <scope>NUCLEOTIDE SEQUENCE</scope>
    <source>
        <strain evidence="3">Tuck. ex Michener</strain>
    </source>
</reference>
<dbReference type="OrthoDB" id="4034134at2759"/>
<accession>A0A6A6H4X6</accession>
<keyword evidence="2" id="KW-0472">Membrane</keyword>
<keyword evidence="2" id="KW-1133">Transmembrane helix</keyword>
<evidence type="ECO:0000256" key="2">
    <source>
        <dbReference type="SAM" id="Phobius"/>
    </source>
</evidence>
<name>A0A6A6H4X6_VIRVR</name>
<feature type="transmembrane region" description="Helical" evidence="2">
    <location>
        <begin position="229"/>
        <end position="252"/>
    </location>
</feature>
<feature type="transmembrane region" description="Helical" evidence="2">
    <location>
        <begin position="273"/>
        <end position="290"/>
    </location>
</feature>
<evidence type="ECO:0000313" key="3">
    <source>
        <dbReference type="EMBL" id="KAF2232573.1"/>
    </source>
</evidence>
<dbReference type="GO" id="GO:0016020">
    <property type="term" value="C:membrane"/>
    <property type="evidence" value="ECO:0007669"/>
    <property type="project" value="TreeGrafter"/>
</dbReference>
<keyword evidence="2" id="KW-0812">Transmembrane</keyword>
<feature type="transmembrane region" description="Helical" evidence="2">
    <location>
        <begin position="310"/>
        <end position="332"/>
    </location>
</feature>
<dbReference type="InterPro" id="IPR038872">
    <property type="entry name" value="Put_GTT3"/>
</dbReference>